<evidence type="ECO:0000313" key="2">
    <source>
        <dbReference type="EMBL" id="RLM74924.1"/>
    </source>
</evidence>
<dbReference type="EMBL" id="PQIB02000013">
    <property type="protein sequence ID" value="RLM74924.1"/>
    <property type="molecule type" value="Genomic_DNA"/>
</dbReference>
<evidence type="ECO:0000259" key="1">
    <source>
        <dbReference type="Pfam" id="PF03478"/>
    </source>
</evidence>
<dbReference type="OrthoDB" id="672063at2759"/>
<dbReference type="AlphaFoldDB" id="A0A3L6Q8D1"/>
<dbReference type="PANTHER" id="PTHR34708:SF4">
    <property type="entry name" value="DUF295 DOMAIN-CONTAINING PROTEIN"/>
    <property type="match status" value="1"/>
</dbReference>
<sequence length="240" mass="27162">MGIYLLNRLAGGRHVLLLPLRNDDRPVPKVVFAPNPTPDDYVVVAICDLRRLVYTKTRDMKWMVLDVAIGERDRFVDLTYDTKTGKRRRPVVEPLQQADRAIDGLPFDPAAAYTPSYDTTSKFTSVKNVFFFGGDLYQVWRNTTSTVSWATPGGGQFGMAKDEIVVLKYAPDRRPCWDAVKDLGGHSVFIGKNHPVVLRPEDAPAAVRANCVYWINEQLRNEPMVFDMEPQLFIPPPSKH</sequence>
<name>A0A3L6Q8D1_PANMI</name>
<gene>
    <name evidence="2" type="ORF">C2845_PM15G11540</name>
</gene>
<reference evidence="3" key="1">
    <citation type="journal article" date="2019" name="Nat. Commun.">
        <title>The genome of broomcorn millet.</title>
        <authorList>
            <person name="Zou C."/>
            <person name="Miki D."/>
            <person name="Li D."/>
            <person name="Tang Q."/>
            <person name="Xiao L."/>
            <person name="Rajput S."/>
            <person name="Deng P."/>
            <person name="Jia W."/>
            <person name="Huang R."/>
            <person name="Zhang M."/>
            <person name="Sun Y."/>
            <person name="Hu J."/>
            <person name="Fu X."/>
            <person name="Schnable P.S."/>
            <person name="Li F."/>
            <person name="Zhang H."/>
            <person name="Feng B."/>
            <person name="Zhu X."/>
            <person name="Liu R."/>
            <person name="Schnable J.C."/>
            <person name="Zhu J.-K."/>
            <person name="Zhang H."/>
        </authorList>
    </citation>
    <scope>NUCLEOTIDE SEQUENCE [LARGE SCALE GENOMIC DNA]</scope>
</reference>
<keyword evidence="3" id="KW-1185">Reference proteome</keyword>
<evidence type="ECO:0000313" key="3">
    <source>
        <dbReference type="Proteomes" id="UP000275267"/>
    </source>
</evidence>
<dbReference type="Pfam" id="PF03478">
    <property type="entry name" value="Beta-prop_KIB1-4"/>
    <property type="match status" value="1"/>
</dbReference>
<proteinExistence type="predicted"/>
<dbReference type="Proteomes" id="UP000275267">
    <property type="component" value="Unassembled WGS sequence"/>
</dbReference>
<accession>A0A3L6Q8D1</accession>
<feature type="domain" description="KIB1-4 beta-propeller" evidence="1">
    <location>
        <begin position="3"/>
        <end position="226"/>
    </location>
</feature>
<organism evidence="2 3">
    <name type="scientific">Panicum miliaceum</name>
    <name type="common">Proso millet</name>
    <name type="synonym">Broomcorn millet</name>
    <dbReference type="NCBI Taxonomy" id="4540"/>
    <lineage>
        <taxon>Eukaryota</taxon>
        <taxon>Viridiplantae</taxon>
        <taxon>Streptophyta</taxon>
        <taxon>Embryophyta</taxon>
        <taxon>Tracheophyta</taxon>
        <taxon>Spermatophyta</taxon>
        <taxon>Magnoliopsida</taxon>
        <taxon>Liliopsida</taxon>
        <taxon>Poales</taxon>
        <taxon>Poaceae</taxon>
        <taxon>PACMAD clade</taxon>
        <taxon>Panicoideae</taxon>
        <taxon>Panicodae</taxon>
        <taxon>Paniceae</taxon>
        <taxon>Panicinae</taxon>
        <taxon>Panicum</taxon>
        <taxon>Panicum sect. Panicum</taxon>
    </lineage>
</organism>
<dbReference type="PANTHER" id="PTHR34708">
    <property type="entry name" value="OS07G0440000 PROTEIN"/>
    <property type="match status" value="1"/>
</dbReference>
<dbReference type="InterPro" id="IPR005174">
    <property type="entry name" value="KIB1-4_b-propeller"/>
</dbReference>
<comment type="caution">
    <text evidence="2">The sequence shown here is derived from an EMBL/GenBank/DDBJ whole genome shotgun (WGS) entry which is preliminary data.</text>
</comment>
<protein>
    <recommendedName>
        <fullName evidence="1">KIB1-4 beta-propeller domain-containing protein</fullName>
    </recommendedName>
</protein>